<evidence type="ECO:0000313" key="2">
    <source>
        <dbReference type="EMBL" id="SHH97875.1"/>
    </source>
</evidence>
<keyword evidence="1" id="KW-0732">Signal</keyword>
<proteinExistence type="predicted"/>
<feature type="signal peptide" evidence="1">
    <location>
        <begin position="1"/>
        <end position="23"/>
    </location>
</feature>
<dbReference type="Proteomes" id="UP000183954">
    <property type="component" value="Unassembled WGS sequence"/>
</dbReference>
<evidence type="ECO:0000256" key="1">
    <source>
        <dbReference type="SAM" id="SignalP"/>
    </source>
</evidence>
<dbReference type="AlphaFoldDB" id="A0A1M5XDD4"/>
<dbReference type="RefSeq" id="WP_073029548.1">
    <property type="nucleotide sequence ID" value="NZ_FQXJ01000006.1"/>
</dbReference>
<sequence length="189" mass="21632">MKNKKIYIILILSFILISGCNTNQRSMVPESDYYSVMQSVFNYEYSTKLWQFNDSIDFALDAKTTSDLILLDGLIQGYTNNSGQVILILNSHNKATSSKELNKIVDPSIQESVVIVLLEMNNYLKKLNKNIVKKSDLEALKNKHEELTEIDNLLVHITNIEVKQPDNKQVQTYNNIAKRLKMLSDNLGM</sequence>
<gene>
    <name evidence="2" type="ORF">SAMN02746098_01954</name>
</gene>
<dbReference type="EMBL" id="FQXJ01000006">
    <property type="protein sequence ID" value="SHH97875.1"/>
    <property type="molecule type" value="Genomic_DNA"/>
</dbReference>
<name>A0A1M5XDD4_9FIRM</name>
<dbReference type="OrthoDB" id="9893689at2"/>
<evidence type="ECO:0008006" key="4">
    <source>
        <dbReference type="Google" id="ProtNLM"/>
    </source>
</evidence>
<feature type="chain" id="PRO_5038966543" description="Lipoprotein" evidence="1">
    <location>
        <begin position="24"/>
        <end position="189"/>
    </location>
</feature>
<protein>
    <recommendedName>
        <fullName evidence="4">Lipoprotein</fullName>
    </recommendedName>
</protein>
<reference evidence="3" key="1">
    <citation type="submission" date="2016-11" db="EMBL/GenBank/DDBJ databases">
        <authorList>
            <person name="Varghese N."/>
            <person name="Submissions S."/>
        </authorList>
    </citation>
    <scope>NUCLEOTIDE SEQUENCE [LARGE SCALE GENOMIC DNA]</scope>
    <source>
        <strain evidence="3">DSM 15449</strain>
    </source>
</reference>
<organism evidence="2 3">
    <name type="scientific">Desulfosporosinus lacus DSM 15449</name>
    <dbReference type="NCBI Taxonomy" id="1121420"/>
    <lineage>
        <taxon>Bacteria</taxon>
        <taxon>Bacillati</taxon>
        <taxon>Bacillota</taxon>
        <taxon>Clostridia</taxon>
        <taxon>Eubacteriales</taxon>
        <taxon>Desulfitobacteriaceae</taxon>
        <taxon>Desulfosporosinus</taxon>
    </lineage>
</organism>
<keyword evidence="3" id="KW-1185">Reference proteome</keyword>
<dbReference type="PROSITE" id="PS51257">
    <property type="entry name" value="PROKAR_LIPOPROTEIN"/>
    <property type="match status" value="1"/>
</dbReference>
<accession>A0A1M5XDD4</accession>
<evidence type="ECO:0000313" key="3">
    <source>
        <dbReference type="Proteomes" id="UP000183954"/>
    </source>
</evidence>